<dbReference type="AlphaFoldDB" id="A0A370QJA6"/>
<feature type="signal peptide" evidence="2">
    <location>
        <begin position="1"/>
        <end position="20"/>
    </location>
</feature>
<evidence type="ECO:0000313" key="4">
    <source>
        <dbReference type="EMBL" id="RDK88425.1"/>
    </source>
</evidence>
<evidence type="ECO:0000313" key="5">
    <source>
        <dbReference type="Proteomes" id="UP000255317"/>
    </source>
</evidence>
<dbReference type="Proteomes" id="UP000255317">
    <property type="component" value="Unassembled WGS sequence"/>
</dbReference>
<dbReference type="InterPro" id="IPR026444">
    <property type="entry name" value="Secre_tail"/>
</dbReference>
<proteinExistence type="predicted"/>
<name>A0A370QJA6_9FLAO</name>
<dbReference type="Gene3D" id="2.80.10.50">
    <property type="match status" value="3"/>
</dbReference>
<evidence type="ECO:0000259" key="3">
    <source>
        <dbReference type="Pfam" id="PF18962"/>
    </source>
</evidence>
<evidence type="ECO:0000256" key="1">
    <source>
        <dbReference type="ARBA" id="ARBA00022729"/>
    </source>
</evidence>
<dbReference type="OrthoDB" id="9805017at2"/>
<accession>A0A370QJA6</accession>
<feature type="chain" id="PRO_5016802220" evidence="2">
    <location>
        <begin position="21"/>
        <end position="500"/>
    </location>
</feature>
<dbReference type="NCBIfam" id="TIGR02608">
    <property type="entry name" value="delta_60_rpt"/>
    <property type="match status" value="5"/>
</dbReference>
<dbReference type="EMBL" id="QRAO01000001">
    <property type="protein sequence ID" value="RDK88425.1"/>
    <property type="molecule type" value="Genomic_DNA"/>
</dbReference>
<keyword evidence="5" id="KW-1185">Reference proteome</keyword>
<protein>
    <submittedName>
        <fullName evidence="4">Putative delta-60 repeat protein/predicted secreted protein (Por secretion system target)</fullName>
    </submittedName>
</protein>
<evidence type="ECO:0000256" key="2">
    <source>
        <dbReference type="SAM" id="SignalP"/>
    </source>
</evidence>
<dbReference type="Pfam" id="PF18962">
    <property type="entry name" value="Por_Secre_tail"/>
    <property type="match status" value="1"/>
</dbReference>
<dbReference type="RefSeq" id="WP_115122130.1">
    <property type="nucleotide sequence ID" value="NZ_QRAO01000001.1"/>
</dbReference>
<sequence length="500" mass="54641">MKCFNFIIALCLFPVTQLLAQDGSYDTSFGNNGITITDFEGEADIARQMALQPDGSIWVYGHKSFNIGFEKIIVRYAPNGLLDTNFGNNGIVLVTEQDDLNYTQLLPLGDGTVLAAGIQENNSQNDFIITKYTVTGSIDTSFGSNGTITLNVDNEEEIFVHLTNNNTITLLGATESNNEFVLVMARYLSDGTLDTTFGTGGIATTVLETNPSLTYNIYETLSYNSGFLISYSSLAQNQNRIVKFAKMNGNGTLDTSFGNAGIANPGIAHDAYTQVALTVLPNDSFMALIHISRYFTTGQSETYFSRYLSNGNLDLSYANNGIRDVGYFEFAPYKIIRQANSRLLAYGGSSGIDGPTVTIIRFYENGFMDNSFSGNGVFSQDMVPVGMRLAPDGAILGVSSTPWYSGFEDFAVYRLNNNPLRVEENYKSNVGVFPNPTSDFIMVSCTECSLRNIPYQITDAFGRVVIRGKIAETPIISLEGLATGIYYLATAETTVKLIKK</sequence>
<dbReference type="Pfam" id="PF17164">
    <property type="entry name" value="DUF5122"/>
    <property type="match status" value="3"/>
</dbReference>
<dbReference type="InterPro" id="IPR013431">
    <property type="entry name" value="Delta_60_rpt"/>
</dbReference>
<reference evidence="4 5" key="1">
    <citation type="submission" date="2018-07" db="EMBL/GenBank/DDBJ databases">
        <title>Genomic Encyclopedia of Type Strains, Phase IV (KMG-IV): sequencing the most valuable type-strain genomes for metagenomic binning, comparative biology and taxonomic classification.</title>
        <authorList>
            <person name="Goeker M."/>
        </authorList>
    </citation>
    <scope>NUCLEOTIDE SEQUENCE [LARGE SCALE GENOMIC DNA]</scope>
    <source>
        <strain evidence="4 5">DSM 101478</strain>
    </source>
</reference>
<organism evidence="4 5">
    <name type="scientific">Marinirhabdus gelatinilytica</name>
    <dbReference type="NCBI Taxonomy" id="1703343"/>
    <lineage>
        <taxon>Bacteria</taxon>
        <taxon>Pseudomonadati</taxon>
        <taxon>Bacteroidota</taxon>
        <taxon>Flavobacteriia</taxon>
        <taxon>Flavobacteriales</taxon>
        <taxon>Flavobacteriaceae</taxon>
    </lineage>
</organism>
<dbReference type="NCBIfam" id="TIGR04183">
    <property type="entry name" value="Por_Secre_tail"/>
    <property type="match status" value="1"/>
</dbReference>
<keyword evidence="1 2" id="KW-0732">Signal</keyword>
<feature type="domain" description="Secretion system C-terminal sorting" evidence="3">
    <location>
        <begin position="432"/>
        <end position="500"/>
    </location>
</feature>
<comment type="caution">
    <text evidence="4">The sequence shown here is derived from an EMBL/GenBank/DDBJ whole genome shotgun (WGS) entry which is preliminary data.</text>
</comment>
<gene>
    <name evidence="4" type="ORF">C8D94_101297</name>
</gene>